<reference evidence="1 2" key="1">
    <citation type="submission" date="2013-11" db="EMBL/GenBank/DDBJ databases">
        <title>Genome sequencing of Stegodyphus mimosarum.</title>
        <authorList>
            <person name="Bechsgaard J."/>
        </authorList>
    </citation>
    <scope>NUCLEOTIDE SEQUENCE [LARGE SCALE GENOMIC DNA]</scope>
</reference>
<dbReference type="AlphaFoldDB" id="A0A087TPM0"/>
<sequence length="43" mass="4966">MINYYVKRLSNSTLYYSNICTIPFVGSQYRICSPVCPIDIISE</sequence>
<dbReference type="EMBL" id="KK116206">
    <property type="protein sequence ID" value="KFM67059.1"/>
    <property type="molecule type" value="Genomic_DNA"/>
</dbReference>
<evidence type="ECO:0000313" key="2">
    <source>
        <dbReference type="Proteomes" id="UP000054359"/>
    </source>
</evidence>
<feature type="non-terminal residue" evidence="1">
    <location>
        <position position="43"/>
    </location>
</feature>
<dbReference type="Proteomes" id="UP000054359">
    <property type="component" value="Unassembled WGS sequence"/>
</dbReference>
<evidence type="ECO:0000313" key="1">
    <source>
        <dbReference type="EMBL" id="KFM67059.1"/>
    </source>
</evidence>
<gene>
    <name evidence="1" type="ORF">X975_15568</name>
</gene>
<keyword evidence="2" id="KW-1185">Reference proteome</keyword>
<proteinExistence type="predicted"/>
<protein>
    <submittedName>
        <fullName evidence="1">Uncharacterized protein</fullName>
    </submittedName>
</protein>
<accession>A0A087TPM0</accession>
<organism evidence="1 2">
    <name type="scientific">Stegodyphus mimosarum</name>
    <name type="common">African social velvet spider</name>
    <dbReference type="NCBI Taxonomy" id="407821"/>
    <lineage>
        <taxon>Eukaryota</taxon>
        <taxon>Metazoa</taxon>
        <taxon>Ecdysozoa</taxon>
        <taxon>Arthropoda</taxon>
        <taxon>Chelicerata</taxon>
        <taxon>Arachnida</taxon>
        <taxon>Araneae</taxon>
        <taxon>Araneomorphae</taxon>
        <taxon>Entelegynae</taxon>
        <taxon>Eresoidea</taxon>
        <taxon>Eresidae</taxon>
        <taxon>Stegodyphus</taxon>
    </lineage>
</organism>
<name>A0A087TPM0_STEMI</name>